<dbReference type="RefSeq" id="WP_172110713.1">
    <property type="nucleotide sequence ID" value="NZ_JABFDN010000003.1"/>
</dbReference>
<proteinExistence type="inferred from homology"/>
<evidence type="ECO:0000259" key="9">
    <source>
        <dbReference type="PROSITE" id="PS50928"/>
    </source>
</evidence>
<reference evidence="10" key="1">
    <citation type="submission" date="2020-05" db="EMBL/GenBank/DDBJ databases">
        <title>Nod-independent and nitrogen-fixing Bradyrhizobium aeschynomene sp. nov. isolated from nodules of Aeschynomene indica.</title>
        <authorList>
            <person name="Zhang Z."/>
        </authorList>
    </citation>
    <scope>NUCLEOTIDE SEQUENCE</scope>
    <source>
        <strain evidence="10">83012</strain>
    </source>
</reference>
<keyword evidence="4" id="KW-0997">Cell inner membrane</keyword>
<keyword evidence="5 8" id="KW-0812">Transmembrane</keyword>
<feature type="domain" description="ABC transmembrane type-1" evidence="9">
    <location>
        <begin position="92"/>
        <end position="280"/>
    </location>
</feature>
<name>A0ABX2CDB0_9BRAD</name>
<gene>
    <name evidence="10" type="ORF">HL667_11495</name>
</gene>
<accession>A0ABX2CDB0</accession>
<dbReference type="Pfam" id="PF00528">
    <property type="entry name" value="BPD_transp_1"/>
    <property type="match status" value="1"/>
</dbReference>
<feature type="transmembrane region" description="Helical" evidence="8">
    <location>
        <begin position="127"/>
        <end position="148"/>
    </location>
</feature>
<keyword evidence="3" id="KW-1003">Cell membrane</keyword>
<protein>
    <submittedName>
        <fullName evidence="10">ABC transporter permease</fullName>
    </submittedName>
</protein>
<keyword evidence="2 8" id="KW-0813">Transport</keyword>
<dbReference type="PANTHER" id="PTHR43357:SF4">
    <property type="entry name" value="INNER MEMBRANE ABC TRANSPORTER PERMEASE PROTEIN YDCV"/>
    <property type="match status" value="1"/>
</dbReference>
<feature type="transmembrane region" description="Helical" evidence="8">
    <location>
        <begin position="88"/>
        <end position="115"/>
    </location>
</feature>
<dbReference type="Gene3D" id="1.10.3720.10">
    <property type="entry name" value="MetI-like"/>
    <property type="match status" value="1"/>
</dbReference>
<feature type="transmembrane region" description="Helical" evidence="8">
    <location>
        <begin position="260"/>
        <end position="280"/>
    </location>
</feature>
<keyword evidence="7 8" id="KW-0472">Membrane</keyword>
<dbReference type="Proteomes" id="UP000886476">
    <property type="component" value="Unassembled WGS sequence"/>
</dbReference>
<evidence type="ECO:0000256" key="7">
    <source>
        <dbReference type="ARBA" id="ARBA00023136"/>
    </source>
</evidence>
<feature type="transmembrane region" description="Helical" evidence="8">
    <location>
        <begin position="37"/>
        <end position="61"/>
    </location>
</feature>
<dbReference type="PANTHER" id="PTHR43357">
    <property type="entry name" value="INNER MEMBRANE ABC TRANSPORTER PERMEASE PROTEIN YDCV"/>
    <property type="match status" value="1"/>
</dbReference>
<dbReference type="SUPFAM" id="SSF161098">
    <property type="entry name" value="MetI-like"/>
    <property type="match status" value="1"/>
</dbReference>
<evidence type="ECO:0000256" key="3">
    <source>
        <dbReference type="ARBA" id="ARBA00022475"/>
    </source>
</evidence>
<dbReference type="InterPro" id="IPR000515">
    <property type="entry name" value="MetI-like"/>
</dbReference>
<evidence type="ECO:0000256" key="2">
    <source>
        <dbReference type="ARBA" id="ARBA00022448"/>
    </source>
</evidence>
<dbReference type="InterPro" id="IPR035906">
    <property type="entry name" value="MetI-like_sf"/>
</dbReference>
<keyword evidence="6 8" id="KW-1133">Transmembrane helix</keyword>
<evidence type="ECO:0000313" key="11">
    <source>
        <dbReference type="Proteomes" id="UP000886476"/>
    </source>
</evidence>
<evidence type="ECO:0000256" key="6">
    <source>
        <dbReference type="ARBA" id="ARBA00022989"/>
    </source>
</evidence>
<evidence type="ECO:0000313" key="10">
    <source>
        <dbReference type="EMBL" id="NPU65620.1"/>
    </source>
</evidence>
<comment type="subcellular location">
    <subcellularLocation>
        <location evidence="1">Cell inner membrane</location>
        <topology evidence="1">Multi-pass membrane protein</topology>
    </subcellularLocation>
    <subcellularLocation>
        <location evidence="8">Cell membrane</location>
        <topology evidence="8">Multi-pass membrane protein</topology>
    </subcellularLocation>
</comment>
<evidence type="ECO:0000256" key="5">
    <source>
        <dbReference type="ARBA" id="ARBA00022692"/>
    </source>
</evidence>
<dbReference type="EMBL" id="JABFDN010000003">
    <property type="protein sequence ID" value="NPU65620.1"/>
    <property type="molecule type" value="Genomic_DNA"/>
</dbReference>
<comment type="similarity">
    <text evidence="8">Belongs to the binding-protein-dependent transport system permease family.</text>
</comment>
<evidence type="ECO:0000256" key="4">
    <source>
        <dbReference type="ARBA" id="ARBA00022519"/>
    </source>
</evidence>
<dbReference type="CDD" id="cd06261">
    <property type="entry name" value="TM_PBP2"/>
    <property type="match status" value="1"/>
</dbReference>
<organism evidence="10 11">
    <name type="scientific">Bradyrhizobium aeschynomenes</name>
    <dbReference type="NCBI Taxonomy" id="2734909"/>
    <lineage>
        <taxon>Bacteria</taxon>
        <taxon>Pseudomonadati</taxon>
        <taxon>Pseudomonadota</taxon>
        <taxon>Alphaproteobacteria</taxon>
        <taxon>Hyphomicrobiales</taxon>
        <taxon>Nitrobacteraceae</taxon>
        <taxon>Bradyrhizobium</taxon>
    </lineage>
</organism>
<keyword evidence="11" id="KW-1185">Reference proteome</keyword>
<evidence type="ECO:0000256" key="1">
    <source>
        <dbReference type="ARBA" id="ARBA00004429"/>
    </source>
</evidence>
<comment type="caution">
    <text evidence="10">The sequence shown here is derived from an EMBL/GenBank/DDBJ whole genome shotgun (WGS) entry which is preliminary data.</text>
</comment>
<dbReference type="PROSITE" id="PS50928">
    <property type="entry name" value="ABC_TM1"/>
    <property type="match status" value="1"/>
</dbReference>
<evidence type="ECO:0000256" key="8">
    <source>
        <dbReference type="RuleBase" id="RU363032"/>
    </source>
</evidence>
<sequence>MTSVAPQSQPHLAAPIDLTAAPALVAKAPPRRLGRTLYLAANIAVLAFLLTPIAIVIVFALNPTPFIQFPPVGVSLRWFEKFFASRDFMHALLFSLEVAAMTTVAATVLGASAALAIARGNLPGSRLIVATMLSPLMLPAILTGLALFQSYVLLDVGRPLWGLVAGHTLVTIPYVVRTTLAVLHNFDVRLEEAAQNLGASPVRTFFEVTLPLVKPGVLAGAIFAFIVSFDQFPVSLFLVAPGSETMPITLFNYLKFDLDGTIGAASVVSILLAFMVVLALDRTVGLRSYVKL</sequence>
<feature type="transmembrane region" description="Helical" evidence="8">
    <location>
        <begin position="160"/>
        <end position="183"/>
    </location>
</feature>